<comment type="caution">
    <text evidence="1">The sequence shown here is derived from an EMBL/GenBank/DDBJ whole genome shotgun (WGS) entry which is preliminary data.</text>
</comment>
<protein>
    <submittedName>
        <fullName evidence="1">Uncharacterized protein</fullName>
    </submittedName>
</protein>
<dbReference type="RefSeq" id="WP_152598030.1">
    <property type="nucleotide sequence ID" value="NZ_JGYV01000018.1"/>
</dbReference>
<name>A0A087APM7_9BIFI</name>
<dbReference type="Proteomes" id="UP000029067">
    <property type="component" value="Unassembled WGS sequence"/>
</dbReference>
<dbReference type="OrthoDB" id="9842699at2"/>
<evidence type="ECO:0000313" key="2">
    <source>
        <dbReference type="Proteomes" id="UP000029067"/>
    </source>
</evidence>
<reference evidence="1 2" key="1">
    <citation type="submission" date="2014-03" db="EMBL/GenBank/DDBJ databases">
        <title>Genomics of Bifidobacteria.</title>
        <authorList>
            <person name="Ventura M."/>
            <person name="Milani C."/>
            <person name="Lugli G.A."/>
        </authorList>
    </citation>
    <scope>NUCLEOTIDE SEQUENCE [LARGE SCALE GENOMIC DNA]</scope>
    <source>
        <strain evidence="1 2">LMG 10738</strain>
    </source>
</reference>
<dbReference type="EMBL" id="JGYV01000018">
    <property type="protein sequence ID" value="KFI60727.1"/>
    <property type="molecule type" value="Genomic_DNA"/>
</dbReference>
<dbReference type="AlphaFoldDB" id="A0A087APM7"/>
<keyword evidence="2" id="KW-1185">Reference proteome</keyword>
<sequence length="207" mass="22174">MSIHIPHKASQRMTAWLLCILGTIGSVGMGVNAANAAQLDSSLSGVHKVEEGIVVNMNDLLQSDASAVRVDDMQTIPTWQNPAYVAASTTQGVSTKSVAKSVCTSSNYRVVSTLAPGRLGNSYYYTCWAGTDTYSQATPMGQYGSAGVSLLCPGNTRGAILQQTLWDTDNYSWSPTRGPYPNNTADMDSAYCHTFPSLRVYTAVRLS</sequence>
<dbReference type="STRING" id="1688.BCUN_1890"/>
<gene>
    <name evidence="1" type="ORF">BCUN_1890</name>
</gene>
<organism evidence="1 2">
    <name type="scientific">Bifidobacterium cuniculi</name>
    <dbReference type="NCBI Taxonomy" id="1688"/>
    <lineage>
        <taxon>Bacteria</taxon>
        <taxon>Bacillati</taxon>
        <taxon>Actinomycetota</taxon>
        <taxon>Actinomycetes</taxon>
        <taxon>Bifidobacteriales</taxon>
        <taxon>Bifidobacteriaceae</taxon>
        <taxon>Bifidobacterium</taxon>
    </lineage>
</organism>
<proteinExistence type="predicted"/>
<accession>A0A087APM7</accession>
<dbReference type="eggNOG" id="ENOG5032575">
    <property type="taxonomic scope" value="Bacteria"/>
</dbReference>
<evidence type="ECO:0000313" key="1">
    <source>
        <dbReference type="EMBL" id="KFI60727.1"/>
    </source>
</evidence>